<dbReference type="Pfam" id="PF00440">
    <property type="entry name" value="TetR_N"/>
    <property type="match status" value="1"/>
</dbReference>
<dbReference type="FunFam" id="1.10.10.60:FF:000141">
    <property type="entry name" value="TetR family transcriptional regulator"/>
    <property type="match status" value="1"/>
</dbReference>
<dbReference type="AlphaFoldDB" id="A0A9J7BTR7"/>
<protein>
    <submittedName>
        <fullName evidence="6">TetR/AcrR family transcriptional regulator</fullName>
    </submittedName>
</protein>
<evidence type="ECO:0000256" key="2">
    <source>
        <dbReference type="ARBA" id="ARBA00023125"/>
    </source>
</evidence>
<organism evidence="6 7">
    <name type="scientific">Occallatibacter riparius</name>
    <dbReference type="NCBI Taxonomy" id="1002689"/>
    <lineage>
        <taxon>Bacteria</taxon>
        <taxon>Pseudomonadati</taxon>
        <taxon>Acidobacteriota</taxon>
        <taxon>Terriglobia</taxon>
        <taxon>Terriglobales</taxon>
        <taxon>Acidobacteriaceae</taxon>
        <taxon>Occallatibacter</taxon>
    </lineage>
</organism>
<evidence type="ECO:0000259" key="5">
    <source>
        <dbReference type="PROSITE" id="PS50977"/>
    </source>
</evidence>
<dbReference type="PANTHER" id="PTHR30055">
    <property type="entry name" value="HTH-TYPE TRANSCRIPTIONAL REGULATOR RUTR"/>
    <property type="match status" value="1"/>
</dbReference>
<dbReference type="InterPro" id="IPR001647">
    <property type="entry name" value="HTH_TetR"/>
</dbReference>
<dbReference type="GO" id="GO:0000976">
    <property type="term" value="F:transcription cis-regulatory region binding"/>
    <property type="evidence" value="ECO:0007669"/>
    <property type="project" value="TreeGrafter"/>
</dbReference>
<sequence length="204" mass="23993">MMQALSKQQLRTQETQKRLLDAADEIFVRDGYEAAQLDEIAARAGRSKGAVYTHFKSKEDLFLALFEHRTRFYVDRLMTSLHSCTTQKERLGAFRQFYVDLDHDKTWPILTLEFKLYALRHPESKERLRRAFEMSKPPQEEWNYEQMFGKLSREERADNELALTALGPIMSGLILESHFEPQMLSQKGIRRLLGRLFDALFTTR</sequence>
<evidence type="ECO:0000313" key="7">
    <source>
        <dbReference type="Proteomes" id="UP001059380"/>
    </source>
</evidence>
<gene>
    <name evidence="6" type="ORF">MOP44_08575</name>
</gene>
<dbReference type="KEGG" id="orp:MOP44_08575"/>
<dbReference type="GO" id="GO:0003700">
    <property type="term" value="F:DNA-binding transcription factor activity"/>
    <property type="evidence" value="ECO:0007669"/>
    <property type="project" value="TreeGrafter"/>
</dbReference>
<reference evidence="6" key="1">
    <citation type="submission" date="2021-04" db="EMBL/GenBank/DDBJ databases">
        <title>Phylogenetic analysis of Acidobacteriaceae.</title>
        <authorList>
            <person name="Qiu L."/>
            <person name="Zhang Q."/>
        </authorList>
    </citation>
    <scope>NUCLEOTIDE SEQUENCE</scope>
    <source>
        <strain evidence="6">DSM 25168</strain>
    </source>
</reference>
<evidence type="ECO:0000256" key="3">
    <source>
        <dbReference type="ARBA" id="ARBA00023163"/>
    </source>
</evidence>
<dbReference type="PANTHER" id="PTHR30055:SF234">
    <property type="entry name" value="HTH-TYPE TRANSCRIPTIONAL REGULATOR BETI"/>
    <property type="match status" value="1"/>
</dbReference>
<dbReference type="InterPro" id="IPR009057">
    <property type="entry name" value="Homeodomain-like_sf"/>
</dbReference>
<accession>A0A9J7BTR7</accession>
<keyword evidence="7" id="KW-1185">Reference proteome</keyword>
<dbReference type="PROSITE" id="PS50977">
    <property type="entry name" value="HTH_TETR_2"/>
    <property type="match status" value="1"/>
</dbReference>
<dbReference type="RefSeq" id="WP_260795627.1">
    <property type="nucleotide sequence ID" value="NZ_CP093313.1"/>
</dbReference>
<keyword evidence="3" id="KW-0804">Transcription</keyword>
<feature type="DNA-binding region" description="H-T-H motif" evidence="4">
    <location>
        <begin position="36"/>
        <end position="55"/>
    </location>
</feature>
<evidence type="ECO:0000313" key="6">
    <source>
        <dbReference type="EMBL" id="UWZ85985.1"/>
    </source>
</evidence>
<dbReference type="Proteomes" id="UP001059380">
    <property type="component" value="Chromosome"/>
</dbReference>
<dbReference type="SUPFAM" id="SSF46689">
    <property type="entry name" value="Homeodomain-like"/>
    <property type="match status" value="1"/>
</dbReference>
<dbReference type="InterPro" id="IPR050109">
    <property type="entry name" value="HTH-type_TetR-like_transc_reg"/>
</dbReference>
<evidence type="ECO:0000256" key="4">
    <source>
        <dbReference type="PROSITE-ProRule" id="PRU00335"/>
    </source>
</evidence>
<name>A0A9J7BTR7_9BACT</name>
<dbReference type="Gene3D" id="1.10.357.10">
    <property type="entry name" value="Tetracycline Repressor, domain 2"/>
    <property type="match status" value="1"/>
</dbReference>
<evidence type="ECO:0000256" key="1">
    <source>
        <dbReference type="ARBA" id="ARBA00023015"/>
    </source>
</evidence>
<keyword evidence="2 4" id="KW-0238">DNA-binding</keyword>
<keyword evidence="1" id="KW-0805">Transcription regulation</keyword>
<feature type="domain" description="HTH tetR-type" evidence="5">
    <location>
        <begin position="13"/>
        <end position="73"/>
    </location>
</feature>
<dbReference type="PRINTS" id="PR00455">
    <property type="entry name" value="HTHTETR"/>
</dbReference>
<proteinExistence type="predicted"/>
<dbReference type="EMBL" id="CP093313">
    <property type="protein sequence ID" value="UWZ85985.1"/>
    <property type="molecule type" value="Genomic_DNA"/>
</dbReference>